<feature type="transmembrane region" description="Helical" evidence="1">
    <location>
        <begin position="202"/>
        <end position="224"/>
    </location>
</feature>
<dbReference type="CDD" id="cd18773">
    <property type="entry name" value="PDC1_HK_sensor"/>
    <property type="match status" value="1"/>
</dbReference>
<dbReference type="AlphaFoldDB" id="A0A1Y6ITD5"/>
<gene>
    <name evidence="2" type="ORF">SBX37_17475</name>
    <name evidence="3" type="ORF">VIM7927_02214</name>
</gene>
<reference evidence="3 4" key="1">
    <citation type="submission" date="2017-05" db="EMBL/GenBank/DDBJ databases">
        <authorList>
            <person name="Song R."/>
            <person name="Chenine A.L."/>
            <person name="Ruprecht R.M."/>
        </authorList>
    </citation>
    <scope>NUCLEOTIDE SEQUENCE [LARGE SCALE GENOMIC DNA]</scope>
    <source>
        <strain evidence="3 4">CECT 7927</strain>
    </source>
</reference>
<proteinExistence type="predicted"/>
<evidence type="ECO:0000313" key="3">
    <source>
        <dbReference type="EMBL" id="SMS00939.1"/>
    </source>
</evidence>
<reference evidence="2 5" key="2">
    <citation type="submission" date="2023-11" db="EMBL/GenBank/DDBJ databases">
        <title>Plant-associative lifestyle of Vibrio porteresiae and its evolutionary dynamics.</title>
        <authorList>
            <person name="Rameshkumar N."/>
            <person name="Kirti K."/>
        </authorList>
    </citation>
    <scope>NUCLEOTIDE SEQUENCE [LARGE SCALE GENOMIC DNA]</scope>
    <source>
        <strain evidence="2 5">MSSRF38</strain>
    </source>
</reference>
<evidence type="ECO:0000256" key="1">
    <source>
        <dbReference type="SAM" id="Phobius"/>
    </source>
</evidence>
<dbReference type="Gene3D" id="3.30.450.20">
    <property type="entry name" value="PAS domain"/>
    <property type="match status" value="1"/>
</dbReference>
<dbReference type="EMBL" id="FXXI01000003">
    <property type="protein sequence ID" value="SMS00939.1"/>
    <property type="molecule type" value="Genomic_DNA"/>
</dbReference>
<keyword evidence="1" id="KW-0812">Transmembrane</keyword>
<evidence type="ECO:0000313" key="2">
    <source>
        <dbReference type="EMBL" id="MDW6004649.1"/>
    </source>
</evidence>
<dbReference type="RefSeq" id="WP_087480983.1">
    <property type="nucleotide sequence ID" value="NZ_AP024884.1"/>
</dbReference>
<accession>A0A1Y6ITD5</accession>
<keyword evidence="5" id="KW-1185">Reference proteome</keyword>
<name>A0A1Y6ITD5_9VIBR</name>
<dbReference type="EMBL" id="JAWRCO010000002">
    <property type="protein sequence ID" value="MDW6004649.1"/>
    <property type="molecule type" value="Genomic_DNA"/>
</dbReference>
<keyword evidence="1" id="KW-0472">Membrane</keyword>
<organism evidence="3 4">
    <name type="scientific">Vibrio mangrovi</name>
    <dbReference type="NCBI Taxonomy" id="474394"/>
    <lineage>
        <taxon>Bacteria</taxon>
        <taxon>Pseudomonadati</taxon>
        <taxon>Pseudomonadota</taxon>
        <taxon>Gammaproteobacteria</taxon>
        <taxon>Vibrionales</taxon>
        <taxon>Vibrionaceae</taxon>
        <taxon>Vibrio</taxon>
    </lineage>
</organism>
<feature type="transmembrane region" description="Helical" evidence="1">
    <location>
        <begin position="13"/>
        <end position="32"/>
    </location>
</feature>
<sequence length="463" mass="51791">MKLSQSTKTCLDATLAATVLIALLGITTYLLYAKSVSALEEQIKAGLISTVSASATTLNGDIHRHFNAETLPDDPEYHAMAMQMERIRQAATDVRYIYTCILKPQGIYFIVNPSPQNDGDGDGLPDPPPALMTLYDDAPQELMDALKNQEIGVSAVPYRDQWGTFISAYAPFYDAKGEFVGVLAMDLELSGFYKRLSNIQRVFGKAKIIILFLGLIAGLVVWWIRRSHVNNVRELKAAETQAAYRVSQFRHSRDALLEVVRYFSHQLSEQLSHGKKDRSLSDCPQKILRQAESYHQAVYDYALSQGDISTVIESFYLSDWFGKLNSVLQQAGSGQHEWLGEMPHPVQGDCQALLEAFSELYYWLSQILNQPVSGQTSIAEEGLDRWHLVTEISVHGDVGQTRCRHLLQLSAEDGAVNRLVTFSSTDLHLLKVIHILQQLACELTLNDYGVLHIAWQVGKEKGE</sequence>
<protein>
    <submittedName>
        <fullName evidence="2">Cache domain-containing protein</fullName>
    </submittedName>
</protein>
<dbReference type="Proteomes" id="UP001283366">
    <property type="component" value="Unassembled WGS sequence"/>
</dbReference>
<keyword evidence="1" id="KW-1133">Transmembrane helix</keyword>
<dbReference type="OrthoDB" id="6433952at2"/>
<evidence type="ECO:0000313" key="5">
    <source>
        <dbReference type="Proteomes" id="UP001283366"/>
    </source>
</evidence>
<evidence type="ECO:0000313" key="4">
    <source>
        <dbReference type="Proteomes" id="UP000196125"/>
    </source>
</evidence>
<dbReference type="Proteomes" id="UP000196125">
    <property type="component" value="Unassembled WGS sequence"/>
</dbReference>